<dbReference type="CDD" id="cd09276">
    <property type="entry name" value="Rnase_HI_RT_non_LTR"/>
    <property type="match status" value="1"/>
</dbReference>
<dbReference type="STRING" id="407821.A0A087TI44"/>
<proteinExistence type="predicted"/>
<protein>
    <recommendedName>
        <fullName evidence="5">Retrovirus-related Pol polyprotein from type-1 retrotransposable element R1</fullName>
    </recommendedName>
</protein>
<evidence type="ECO:0000313" key="3">
    <source>
        <dbReference type="EMBL" id="KFM64783.1"/>
    </source>
</evidence>
<dbReference type="PANTHER" id="PTHR19446">
    <property type="entry name" value="REVERSE TRANSCRIPTASES"/>
    <property type="match status" value="1"/>
</dbReference>
<dbReference type="SUPFAM" id="SSF53098">
    <property type="entry name" value="Ribonuclease H-like"/>
    <property type="match status" value="1"/>
</dbReference>
<sequence length="1151" mass="131721">MYVKYNCKRTALSMDREPIERAELMHDTIRTMVSEPIESMVWRIFQGNLGRSKAATLHLEQLIGEAEAPPDVLIVQEPYLLDGAIAGIPLEWRRIHREKGAAAILVTNPNMDVAIKYLNPYIVAAELTTLRRRLIVISVYFPPSLPIDPLLTELDQLLSYFPPTEILIAGDWNAKHEAWGSPQTDERGTSVMEFLLRATLNVLNDPVAPPTFRTVNGESWIDVAIGSDSLCNATATWRVIEDTPSDHNYLTYEIGKKEFRQQSPRYKLNEFQIRKAIRHFSKKADVLLSRIRESSTTAHLDGAVNEFMGSLKAACDQHLLRKNLIRDRKVPWWDMELKIKRSKCRALRRRYTKSVDFNEKASVLLRYKRERAIYRKMIDNKKKLSWLKFCERTASINAWQLPYKLAADKVYRPAVLGSIGSTPTENTLAFGEMIDKIVETLFPKDIQSEDTPEHTALRQQVQSYKNFNMDPDFTDTEVREAMNKLAKGKAPGLDGLNLEILIELERIVPSALRTIFNKCLNMGHFPTAWKRAKLILFNKKGKSPDDPKAYRPICLLLSVSKVLDKLITSRVYHLVISRGLASQNQHGFRTGRSCDTAHYALYNTVVSRKADNLYTCIISLDVAGAFDSVWWPAVLHLLTEANCPGNTYNLIRSYFRDRQLVYESNTCYKVFEVNRGCPQGSCSGPLFWNLIADTCLKLKMPEGTTIQAYADDLLLIVSGRSRAILESNAKEAITRIRKWSEYYKLTFNPNKMTAMTIKKQGSFKGSRPPTIKWDNDSIPSVEYFRYLGVVWDSNLTFNKHTDGVRNTVLDMSQKLMRTARRLYSNHPALLKMIYMGAIERYALFGSGAWGPRLSNSKFRERLNSIQRPFVLAITKAYKSVSTLSAQVLAGLLPLDLAATKEYAKFQMRTRDTLVCVASATFDPNDYEVDIDLWHEHPATRISIPYSLQKPCGDEMEIYTDGSGLEGRVGAAFVVLYYGVEIHEERYRLGDLNTVFQAELFAIKKALEWCVQFRKGKYTSIHTDSLSSLLALTNTSHRHFLVNGIKDLYRQAITTQTVKFKWIKAHVGHHGNELADDRAKRATLKEEVDFCLPTPKARFTRRLRDLLLREWQTRWESSEKGRHTFQFINKVCTKVLHGNHYINQVLTGHGRF</sequence>
<dbReference type="Gene3D" id="3.30.420.10">
    <property type="entry name" value="Ribonuclease H-like superfamily/Ribonuclease H"/>
    <property type="match status" value="1"/>
</dbReference>
<dbReference type="GO" id="GO:0042575">
    <property type="term" value="C:DNA polymerase complex"/>
    <property type="evidence" value="ECO:0007669"/>
    <property type="project" value="UniProtKB-ARBA"/>
</dbReference>
<dbReference type="InterPro" id="IPR036397">
    <property type="entry name" value="RNaseH_sf"/>
</dbReference>
<feature type="domain" description="RNase H type-1" evidence="2">
    <location>
        <begin position="951"/>
        <end position="1083"/>
    </location>
</feature>
<dbReference type="SUPFAM" id="SSF56219">
    <property type="entry name" value="DNase I-like"/>
    <property type="match status" value="1"/>
</dbReference>
<dbReference type="InterPro" id="IPR005135">
    <property type="entry name" value="Endo/exonuclease/phosphatase"/>
</dbReference>
<dbReference type="InterPro" id="IPR036691">
    <property type="entry name" value="Endo/exonu/phosph_ase_sf"/>
</dbReference>
<evidence type="ECO:0000259" key="1">
    <source>
        <dbReference type="PROSITE" id="PS50878"/>
    </source>
</evidence>
<dbReference type="GO" id="GO:0004523">
    <property type="term" value="F:RNA-DNA hybrid ribonuclease activity"/>
    <property type="evidence" value="ECO:0007669"/>
    <property type="project" value="InterPro"/>
</dbReference>
<dbReference type="InterPro" id="IPR043502">
    <property type="entry name" value="DNA/RNA_pol_sf"/>
</dbReference>
<gene>
    <name evidence="3" type="ORF">X975_07472</name>
</gene>
<dbReference type="PROSITE" id="PS50878">
    <property type="entry name" value="RT_POL"/>
    <property type="match status" value="1"/>
</dbReference>
<dbReference type="EMBL" id="KK115320">
    <property type="protein sequence ID" value="KFM64783.1"/>
    <property type="molecule type" value="Genomic_DNA"/>
</dbReference>
<dbReference type="InterPro" id="IPR002156">
    <property type="entry name" value="RNaseH_domain"/>
</dbReference>
<dbReference type="AlphaFoldDB" id="A0A087TI44"/>
<dbReference type="PROSITE" id="PS50879">
    <property type="entry name" value="RNASE_H_1"/>
    <property type="match status" value="1"/>
</dbReference>
<reference evidence="3 4" key="1">
    <citation type="submission" date="2013-11" db="EMBL/GenBank/DDBJ databases">
        <title>Genome sequencing of Stegodyphus mimosarum.</title>
        <authorList>
            <person name="Bechsgaard J."/>
        </authorList>
    </citation>
    <scope>NUCLEOTIDE SEQUENCE [LARGE SCALE GENOMIC DNA]</scope>
</reference>
<dbReference type="Proteomes" id="UP000054359">
    <property type="component" value="Unassembled WGS sequence"/>
</dbReference>
<dbReference type="CDD" id="cd09077">
    <property type="entry name" value="R1-I-EN"/>
    <property type="match status" value="1"/>
</dbReference>
<dbReference type="GO" id="GO:0003676">
    <property type="term" value="F:nucleic acid binding"/>
    <property type="evidence" value="ECO:0007669"/>
    <property type="project" value="InterPro"/>
</dbReference>
<dbReference type="GO" id="GO:0071897">
    <property type="term" value="P:DNA biosynthetic process"/>
    <property type="evidence" value="ECO:0007669"/>
    <property type="project" value="UniProtKB-ARBA"/>
</dbReference>
<organism evidence="3 4">
    <name type="scientific">Stegodyphus mimosarum</name>
    <name type="common">African social velvet spider</name>
    <dbReference type="NCBI Taxonomy" id="407821"/>
    <lineage>
        <taxon>Eukaryota</taxon>
        <taxon>Metazoa</taxon>
        <taxon>Ecdysozoa</taxon>
        <taxon>Arthropoda</taxon>
        <taxon>Chelicerata</taxon>
        <taxon>Arachnida</taxon>
        <taxon>Araneae</taxon>
        <taxon>Araneomorphae</taxon>
        <taxon>Entelegynae</taxon>
        <taxon>Eresoidea</taxon>
        <taxon>Eresidae</taxon>
        <taxon>Stegodyphus</taxon>
    </lineage>
</organism>
<evidence type="ECO:0008006" key="5">
    <source>
        <dbReference type="Google" id="ProtNLM"/>
    </source>
</evidence>
<dbReference type="OMA" id="TASINAW"/>
<dbReference type="SUPFAM" id="SSF56672">
    <property type="entry name" value="DNA/RNA polymerases"/>
    <property type="match status" value="1"/>
</dbReference>
<name>A0A087TI44_STEMI</name>
<dbReference type="InterPro" id="IPR000477">
    <property type="entry name" value="RT_dom"/>
</dbReference>
<evidence type="ECO:0000259" key="2">
    <source>
        <dbReference type="PROSITE" id="PS50879"/>
    </source>
</evidence>
<dbReference type="Pfam" id="PF00075">
    <property type="entry name" value="RNase_H"/>
    <property type="match status" value="1"/>
</dbReference>
<evidence type="ECO:0000313" key="4">
    <source>
        <dbReference type="Proteomes" id="UP000054359"/>
    </source>
</evidence>
<accession>A0A087TI44</accession>
<dbReference type="OrthoDB" id="6436764at2759"/>
<feature type="non-terminal residue" evidence="3">
    <location>
        <position position="1151"/>
    </location>
</feature>
<dbReference type="CDD" id="cd01650">
    <property type="entry name" value="RT_nLTR_like"/>
    <property type="match status" value="1"/>
</dbReference>
<dbReference type="Pfam" id="PF14529">
    <property type="entry name" value="Exo_endo_phos_2"/>
    <property type="match status" value="1"/>
</dbReference>
<dbReference type="Gene3D" id="3.60.10.10">
    <property type="entry name" value="Endonuclease/exonuclease/phosphatase"/>
    <property type="match status" value="1"/>
</dbReference>
<feature type="domain" description="Reverse transcriptase" evidence="1">
    <location>
        <begin position="518"/>
        <end position="791"/>
    </location>
</feature>
<dbReference type="Pfam" id="PF00078">
    <property type="entry name" value="RVT_1"/>
    <property type="match status" value="1"/>
</dbReference>
<dbReference type="InterPro" id="IPR012337">
    <property type="entry name" value="RNaseH-like_sf"/>
</dbReference>
<keyword evidence="4" id="KW-1185">Reference proteome</keyword>